<name>A0A6A6JY13_WESOR</name>
<dbReference type="RefSeq" id="XP_033657458.1">
    <property type="nucleotide sequence ID" value="XM_033800584.1"/>
</dbReference>
<dbReference type="EMBL" id="ML986485">
    <property type="protein sequence ID" value="KAF2279919.1"/>
    <property type="molecule type" value="Genomic_DNA"/>
</dbReference>
<dbReference type="PANTHER" id="PTHR33112:SF16">
    <property type="entry name" value="HETEROKARYON INCOMPATIBILITY DOMAIN-CONTAINING PROTEIN"/>
    <property type="match status" value="1"/>
</dbReference>
<gene>
    <name evidence="1" type="ORF">EI97DRAFT_454863</name>
</gene>
<evidence type="ECO:0000313" key="1">
    <source>
        <dbReference type="EMBL" id="KAF2279919.1"/>
    </source>
</evidence>
<accession>A0A6A6JY13</accession>
<keyword evidence="2" id="KW-1185">Reference proteome</keyword>
<reference evidence="1" key="1">
    <citation type="journal article" date="2020" name="Stud. Mycol.">
        <title>101 Dothideomycetes genomes: a test case for predicting lifestyles and emergence of pathogens.</title>
        <authorList>
            <person name="Haridas S."/>
            <person name="Albert R."/>
            <person name="Binder M."/>
            <person name="Bloem J."/>
            <person name="Labutti K."/>
            <person name="Salamov A."/>
            <person name="Andreopoulos B."/>
            <person name="Baker S."/>
            <person name="Barry K."/>
            <person name="Bills G."/>
            <person name="Bluhm B."/>
            <person name="Cannon C."/>
            <person name="Castanera R."/>
            <person name="Culley D."/>
            <person name="Daum C."/>
            <person name="Ezra D."/>
            <person name="Gonzalez J."/>
            <person name="Henrissat B."/>
            <person name="Kuo A."/>
            <person name="Liang C."/>
            <person name="Lipzen A."/>
            <person name="Lutzoni F."/>
            <person name="Magnuson J."/>
            <person name="Mondo S."/>
            <person name="Nolan M."/>
            <person name="Ohm R."/>
            <person name="Pangilinan J."/>
            <person name="Park H.-J."/>
            <person name="Ramirez L."/>
            <person name="Alfaro M."/>
            <person name="Sun H."/>
            <person name="Tritt A."/>
            <person name="Yoshinaga Y."/>
            <person name="Zwiers L.-H."/>
            <person name="Turgeon B."/>
            <person name="Goodwin S."/>
            <person name="Spatafora J."/>
            <person name="Crous P."/>
            <person name="Grigoriev I."/>
        </authorList>
    </citation>
    <scope>NUCLEOTIDE SEQUENCE</scope>
    <source>
        <strain evidence="1">CBS 379.55</strain>
    </source>
</reference>
<protein>
    <submittedName>
        <fullName evidence="1">Uncharacterized protein</fullName>
    </submittedName>
</protein>
<sequence>MARMGDVYKKAYWNIAATGTMDGKTGFLEKEEEEEQEDELPVHANGDFEAYVMLAKPNTRGWVMQQRVLSRRTIHFATDMWTGNVVDMSCLTA</sequence>
<proteinExistence type="predicted"/>
<dbReference type="GeneID" id="54553759"/>
<dbReference type="PANTHER" id="PTHR33112">
    <property type="entry name" value="DOMAIN PROTEIN, PUTATIVE-RELATED"/>
    <property type="match status" value="1"/>
</dbReference>
<dbReference type="OrthoDB" id="3801316at2759"/>
<evidence type="ECO:0000313" key="2">
    <source>
        <dbReference type="Proteomes" id="UP000800097"/>
    </source>
</evidence>
<dbReference type="AlphaFoldDB" id="A0A6A6JY13"/>
<organism evidence="1 2">
    <name type="scientific">Westerdykella ornata</name>
    <dbReference type="NCBI Taxonomy" id="318751"/>
    <lineage>
        <taxon>Eukaryota</taxon>
        <taxon>Fungi</taxon>
        <taxon>Dikarya</taxon>
        <taxon>Ascomycota</taxon>
        <taxon>Pezizomycotina</taxon>
        <taxon>Dothideomycetes</taxon>
        <taxon>Pleosporomycetidae</taxon>
        <taxon>Pleosporales</taxon>
        <taxon>Sporormiaceae</taxon>
        <taxon>Westerdykella</taxon>
    </lineage>
</organism>
<dbReference type="Proteomes" id="UP000800097">
    <property type="component" value="Unassembled WGS sequence"/>
</dbReference>